<evidence type="ECO:0000313" key="2">
    <source>
        <dbReference type="EMBL" id="KPI45799.1"/>
    </source>
</evidence>
<reference evidence="2 3" key="1">
    <citation type="submission" date="2015-06" db="EMBL/GenBank/DDBJ databases">
        <title>Draft genome of the ant-associated black yeast Phialophora attae CBS 131958.</title>
        <authorList>
            <person name="Moreno L.F."/>
            <person name="Stielow B.J."/>
            <person name="de Hoog S."/>
            <person name="Vicente V.A."/>
            <person name="Weiss V.A."/>
            <person name="de Vries M."/>
            <person name="Cruz L.M."/>
            <person name="Souza E.M."/>
        </authorList>
    </citation>
    <scope>NUCLEOTIDE SEQUENCE [LARGE SCALE GENOMIC DNA]</scope>
    <source>
        <strain evidence="2 3">CBS 131958</strain>
    </source>
</reference>
<dbReference type="EMBL" id="LFJN01000001">
    <property type="protein sequence ID" value="KPI45799.1"/>
    <property type="molecule type" value="Genomic_DNA"/>
</dbReference>
<gene>
    <name evidence="2" type="ORF">AB675_906</name>
</gene>
<dbReference type="RefSeq" id="XP_018005762.1">
    <property type="nucleotide sequence ID" value="XM_018149574.1"/>
</dbReference>
<feature type="compositionally biased region" description="Basic residues" evidence="1">
    <location>
        <begin position="32"/>
        <end position="42"/>
    </location>
</feature>
<feature type="region of interest" description="Disordered" evidence="1">
    <location>
        <begin position="16"/>
        <end position="42"/>
    </location>
</feature>
<keyword evidence="3" id="KW-1185">Reference proteome</keyword>
<name>A0A0N0NSB1_9EURO</name>
<accession>A0A0N0NSB1</accession>
<sequence length="334" mass="37399">MAVIGFYNLGSTAPRRIHESSEPCRQTSPPRNKGKAATHKGPKNFDLMRLPAELRLEVYKKLLPSPDGLGVSFSRSRHVSFASAAGPNRQYNGMWRSPIRATPSLGQCEGIGDDELSFPGHAQEHGIIAHDDVWLFCEDRFGPLLNFAKASHTTRDEVMPILNDNIEIGVQDLSIACWYSAARPFFTHSITAFEICAPLDMPQQLKERWLTQLFTRFPSLDILKLTGIHAHKAASIWGTRYKLDDLRMMKFVLDNSRLQRVGIISSDGTNCAADQEGIYRICHPFIAFATEPFQCGAGVVFSEIDCEAELKKGMGSVVAKGTKRKRRSWALQRY</sequence>
<dbReference type="VEuPathDB" id="FungiDB:AB675_906"/>
<proteinExistence type="predicted"/>
<dbReference type="AlphaFoldDB" id="A0A0N0NSB1"/>
<protein>
    <submittedName>
        <fullName evidence="2">Uncharacterized protein</fullName>
    </submittedName>
</protein>
<evidence type="ECO:0000313" key="3">
    <source>
        <dbReference type="Proteomes" id="UP000038010"/>
    </source>
</evidence>
<evidence type="ECO:0000256" key="1">
    <source>
        <dbReference type="SAM" id="MobiDB-lite"/>
    </source>
</evidence>
<comment type="caution">
    <text evidence="2">The sequence shown here is derived from an EMBL/GenBank/DDBJ whole genome shotgun (WGS) entry which is preliminary data.</text>
</comment>
<organism evidence="2 3">
    <name type="scientific">Cyphellophora attinorum</name>
    <dbReference type="NCBI Taxonomy" id="1664694"/>
    <lineage>
        <taxon>Eukaryota</taxon>
        <taxon>Fungi</taxon>
        <taxon>Dikarya</taxon>
        <taxon>Ascomycota</taxon>
        <taxon>Pezizomycotina</taxon>
        <taxon>Eurotiomycetes</taxon>
        <taxon>Chaetothyriomycetidae</taxon>
        <taxon>Chaetothyriales</taxon>
        <taxon>Cyphellophoraceae</taxon>
        <taxon>Cyphellophora</taxon>
    </lineage>
</organism>
<dbReference type="OrthoDB" id="5314997at2759"/>
<dbReference type="GeneID" id="28741443"/>
<dbReference type="Proteomes" id="UP000038010">
    <property type="component" value="Unassembled WGS sequence"/>
</dbReference>